<dbReference type="NCBIfam" id="NF038012">
    <property type="entry name" value="DMT_1"/>
    <property type="match status" value="1"/>
</dbReference>
<feature type="transmembrane region" description="Helical" evidence="1">
    <location>
        <begin position="232"/>
        <end position="255"/>
    </location>
</feature>
<organism evidence="2 3">
    <name type="scientific">Nocardia neocaledoniensis</name>
    <dbReference type="NCBI Taxonomy" id="236511"/>
    <lineage>
        <taxon>Bacteria</taxon>
        <taxon>Bacillati</taxon>
        <taxon>Actinomycetota</taxon>
        <taxon>Actinomycetes</taxon>
        <taxon>Mycobacteriales</taxon>
        <taxon>Nocardiaceae</taxon>
        <taxon>Nocardia</taxon>
    </lineage>
</organism>
<feature type="transmembrane region" description="Helical" evidence="1">
    <location>
        <begin position="114"/>
        <end position="134"/>
    </location>
</feature>
<sequence>MGSAARIRHTGQVTDRPLLAIVCALLAALLFAVSSVTQQRAAAAVPQGEALVGGLMRSPRWWAAIVGDVGGYGMQVLALGFGAVLLVQPILVCSLVFALPLAARLNRQRVTGRAAATAGVLVTALVVFLVVGHPTAGAETAPLRDWLAPLAILLGVVAAATAAGFRRADPAEQALALGLAGGCLFGLAAALTDRVVALFGDGLGAVLTGWQTWALVAAGLLGFALQQRAYQVGPLVASLPAATVAEPLAAAFLGLTALDERFRTGGLGLIVVIACVIVLCVTTVWLCRSQAEPYPDTVR</sequence>
<reference evidence="2 3" key="1">
    <citation type="submission" date="2018-05" db="EMBL/GenBank/DDBJ databases">
        <title>Genomic Encyclopedia of Type Strains, Phase IV (KMG-IV): sequencing the most valuable type-strain genomes for metagenomic binning, comparative biology and taxonomic classification.</title>
        <authorList>
            <person name="Goeker M."/>
        </authorList>
    </citation>
    <scope>NUCLEOTIDE SEQUENCE [LARGE SCALE GENOMIC DNA]</scope>
    <source>
        <strain evidence="2 3">DSM 44717</strain>
    </source>
</reference>
<evidence type="ECO:0000313" key="3">
    <source>
        <dbReference type="Proteomes" id="UP000246410"/>
    </source>
</evidence>
<evidence type="ECO:0000313" key="2">
    <source>
        <dbReference type="EMBL" id="PWV80776.1"/>
    </source>
</evidence>
<protein>
    <recommendedName>
        <fullName evidence="4">Magnesium transporter NIPA</fullName>
    </recommendedName>
</protein>
<keyword evidence="1" id="KW-1133">Transmembrane helix</keyword>
<evidence type="ECO:0008006" key="4">
    <source>
        <dbReference type="Google" id="ProtNLM"/>
    </source>
</evidence>
<feature type="transmembrane region" description="Helical" evidence="1">
    <location>
        <begin position="267"/>
        <end position="287"/>
    </location>
</feature>
<accession>A0A317NZA0</accession>
<dbReference type="PANTHER" id="PTHR40761:SF1">
    <property type="entry name" value="CONSERVED INTEGRAL MEMBRANE ALANINE VALINE AND LEUCINE RICH PROTEIN-RELATED"/>
    <property type="match status" value="1"/>
</dbReference>
<proteinExistence type="predicted"/>
<comment type="caution">
    <text evidence="2">The sequence shown here is derived from an EMBL/GenBank/DDBJ whole genome shotgun (WGS) entry which is preliminary data.</text>
</comment>
<gene>
    <name evidence="2" type="ORF">DFR69_101112</name>
</gene>
<feature type="transmembrane region" description="Helical" evidence="1">
    <location>
        <begin position="146"/>
        <end position="165"/>
    </location>
</feature>
<keyword evidence="1" id="KW-0812">Transmembrane</keyword>
<feature type="transmembrane region" description="Helical" evidence="1">
    <location>
        <begin position="203"/>
        <end position="225"/>
    </location>
</feature>
<keyword evidence="1" id="KW-0472">Membrane</keyword>
<evidence type="ECO:0000256" key="1">
    <source>
        <dbReference type="SAM" id="Phobius"/>
    </source>
</evidence>
<feature type="transmembrane region" description="Helical" evidence="1">
    <location>
        <begin position="76"/>
        <end position="102"/>
    </location>
</feature>
<feature type="transmembrane region" description="Helical" evidence="1">
    <location>
        <begin position="174"/>
        <end position="191"/>
    </location>
</feature>
<dbReference type="Proteomes" id="UP000246410">
    <property type="component" value="Unassembled WGS sequence"/>
</dbReference>
<dbReference type="AlphaFoldDB" id="A0A317NZA0"/>
<name>A0A317NZA0_9NOCA</name>
<keyword evidence="3" id="KW-1185">Reference proteome</keyword>
<dbReference type="EMBL" id="QGTL01000001">
    <property type="protein sequence ID" value="PWV80776.1"/>
    <property type="molecule type" value="Genomic_DNA"/>
</dbReference>
<dbReference type="PANTHER" id="PTHR40761">
    <property type="entry name" value="CONSERVED INTEGRAL MEMBRANE ALANINE VALINE AND LEUCINE RICH PROTEIN-RELATED"/>
    <property type="match status" value="1"/>
</dbReference>